<dbReference type="SUPFAM" id="SSF48452">
    <property type="entry name" value="TPR-like"/>
    <property type="match status" value="1"/>
</dbReference>
<dbReference type="GO" id="GO:0062101">
    <property type="term" value="F:peptidyl-aspartic acid 3-dioxygenase activity"/>
    <property type="evidence" value="ECO:0007669"/>
    <property type="project" value="InterPro"/>
</dbReference>
<reference evidence="5" key="1">
    <citation type="submission" date="2019-08" db="EMBL/GenBank/DDBJ databases">
        <title>The improved chromosome-level genome for the pearl oyster Pinctada fucata martensii using PacBio sequencing and Hi-C.</title>
        <authorList>
            <person name="Zheng Z."/>
        </authorList>
    </citation>
    <scope>NUCLEOTIDE SEQUENCE</scope>
    <source>
        <strain evidence="5">ZZ-2019</strain>
        <tissue evidence="5">Adductor muscle</tissue>
    </source>
</reference>
<dbReference type="AlphaFoldDB" id="A0AA88XVU0"/>
<dbReference type="Gene3D" id="2.60.120.330">
    <property type="entry name" value="B-lactam Antibiotic, Isopenicillin N Synthase, Chain"/>
    <property type="match status" value="1"/>
</dbReference>
<organism evidence="5 6">
    <name type="scientific">Pinctada imbricata</name>
    <name type="common">Atlantic pearl-oyster</name>
    <name type="synonym">Pinctada martensii</name>
    <dbReference type="NCBI Taxonomy" id="66713"/>
    <lineage>
        <taxon>Eukaryota</taxon>
        <taxon>Metazoa</taxon>
        <taxon>Spiralia</taxon>
        <taxon>Lophotrochozoa</taxon>
        <taxon>Mollusca</taxon>
        <taxon>Bivalvia</taxon>
        <taxon>Autobranchia</taxon>
        <taxon>Pteriomorphia</taxon>
        <taxon>Pterioida</taxon>
        <taxon>Pterioidea</taxon>
        <taxon>Pteriidae</taxon>
        <taxon>Pinctada</taxon>
    </lineage>
</organism>
<dbReference type="InterPro" id="IPR019734">
    <property type="entry name" value="TPR_rpt"/>
</dbReference>
<dbReference type="PANTHER" id="PTHR12366">
    <property type="entry name" value="ASPARTYL/ASPARAGINYL BETA-HYDROXYLASE"/>
    <property type="match status" value="1"/>
</dbReference>
<dbReference type="PANTHER" id="PTHR12366:SF29">
    <property type="entry name" value="ASPARTYL BETA-HYDROXYLASE, ISOFORM L"/>
    <property type="match status" value="1"/>
</dbReference>
<feature type="repeat" description="TPR" evidence="2">
    <location>
        <begin position="251"/>
        <end position="284"/>
    </location>
</feature>
<comment type="similarity">
    <text evidence="1">Belongs to the aspartyl/asparaginyl beta-hydroxylase family.</text>
</comment>
<dbReference type="PROSITE" id="PS50005">
    <property type="entry name" value="TPR"/>
    <property type="match status" value="1"/>
</dbReference>
<dbReference type="SUPFAM" id="SSF51197">
    <property type="entry name" value="Clavaminate synthase-like"/>
    <property type="match status" value="1"/>
</dbReference>
<dbReference type="InterPro" id="IPR039038">
    <property type="entry name" value="ASPH"/>
</dbReference>
<feature type="domain" description="Aspartyl/asparaginy/proline hydroxylase" evidence="4">
    <location>
        <begin position="390"/>
        <end position="543"/>
    </location>
</feature>
<dbReference type="InterPro" id="IPR007803">
    <property type="entry name" value="Asp/Arg/Pro-Hydrxlase"/>
</dbReference>
<evidence type="ECO:0000256" key="2">
    <source>
        <dbReference type="PROSITE-ProRule" id="PRU00339"/>
    </source>
</evidence>
<dbReference type="Pfam" id="PF05118">
    <property type="entry name" value="Asp_Arg_Hydrox"/>
    <property type="match status" value="1"/>
</dbReference>
<evidence type="ECO:0000256" key="1">
    <source>
        <dbReference type="ARBA" id="ARBA00007730"/>
    </source>
</evidence>
<evidence type="ECO:0000313" key="6">
    <source>
        <dbReference type="Proteomes" id="UP001186944"/>
    </source>
</evidence>
<accession>A0AA88XVU0</accession>
<protein>
    <recommendedName>
        <fullName evidence="4">Aspartyl/asparaginy/proline hydroxylase domain-containing protein</fullName>
    </recommendedName>
</protein>
<feature type="region of interest" description="Disordered" evidence="3">
    <location>
        <begin position="1"/>
        <end position="133"/>
    </location>
</feature>
<dbReference type="Gene3D" id="1.25.40.10">
    <property type="entry name" value="Tetratricopeptide repeat domain"/>
    <property type="match status" value="1"/>
</dbReference>
<keyword evidence="6" id="KW-1185">Reference proteome</keyword>
<dbReference type="GO" id="GO:0005783">
    <property type="term" value="C:endoplasmic reticulum"/>
    <property type="evidence" value="ECO:0007669"/>
    <property type="project" value="TreeGrafter"/>
</dbReference>
<evidence type="ECO:0000259" key="4">
    <source>
        <dbReference type="Pfam" id="PF05118"/>
    </source>
</evidence>
<name>A0AA88XVU0_PINIB</name>
<gene>
    <name evidence="5" type="ORF">FSP39_022013</name>
</gene>
<feature type="compositionally biased region" description="Basic and acidic residues" evidence="3">
    <location>
        <begin position="1"/>
        <end position="126"/>
    </location>
</feature>
<keyword evidence="2" id="KW-0802">TPR repeat</keyword>
<sequence>MLKKAEEEKKKNEEESKQKAEEERKRKEGLRKAEEEKKKREAEQKAEEERKRTEKLRKAEEEKKKKEEEAKQKAEEERRRQEEKKKDEDEKKKKEEAKLKAEERRKQEELQKAEEEKKKSEEKPSSKDSITNTFDYPLRNLLDKADDLLEKEELSAALDQYDSILSKHPSSPRALHGKALVLDRQAEQQQSNTLLEQSIATMEKVLDGKDVPDDLLIMAGKKLAQRQSFRGWNGKAIKTWKFLTEKFPTRLDLKNQLGVSYLVIGKNDEAKEIFKQVLTTDSSNGFAKVHIGFIIKTHDNDASKAIPYLREGVDSGAEGTNDGRFYFHLGDAYQRTNQTSLAHKVYEDGAQKGLFLSKFQRSLYNIDSLTGRPWWTAEQTGYQKYLQILEDNWQLIRDEGMKQLDTKTGSFVPEEENLREKGDWKQFTLYARGKKVEKNCARVPKVCDLIDKIPDAKGCTRGQVKYSVMHPGVHVWPHCGPTNCRIRAHLGLKVPPGPKIRVAEETRQWKEGKIIIFDDSFEHEVWHDGKELRMVLIVDFWHPELTQRQKQTLSPI</sequence>
<dbReference type="Proteomes" id="UP001186944">
    <property type="component" value="Unassembled WGS sequence"/>
</dbReference>
<dbReference type="InterPro" id="IPR011990">
    <property type="entry name" value="TPR-like_helical_dom_sf"/>
</dbReference>
<dbReference type="InterPro" id="IPR027443">
    <property type="entry name" value="IPNS-like_sf"/>
</dbReference>
<proteinExistence type="inferred from homology"/>
<evidence type="ECO:0000313" key="5">
    <source>
        <dbReference type="EMBL" id="KAK3088658.1"/>
    </source>
</evidence>
<evidence type="ECO:0000256" key="3">
    <source>
        <dbReference type="SAM" id="MobiDB-lite"/>
    </source>
</evidence>
<comment type="caution">
    <text evidence="5">The sequence shown here is derived from an EMBL/GenBank/DDBJ whole genome shotgun (WGS) entry which is preliminary data.</text>
</comment>
<dbReference type="EMBL" id="VSWD01000011">
    <property type="protein sequence ID" value="KAK3088658.1"/>
    <property type="molecule type" value="Genomic_DNA"/>
</dbReference>